<feature type="domain" description="Fumarase C C-terminal" evidence="5">
    <location>
        <begin position="176"/>
        <end position="228"/>
    </location>
</feature>
<dbReference type="Pfam" id="PF10415">
    <property type="entry name" value="FumaraseC_C"/>
    <property type="match status" value="1"/>
</dbReference>
<dbReference type="GO" id="GO:0006099">
    <property type="term" value="P:tricarboxylic acid cycle"/>
    <property type="evidence" value="ECO:0007669"/>
    <property type="project" value="UniProtKB-UniPathway"/>
</dbReference>
<evidence type="ECO:0000256" key="3">
    <source>
        <dbReference type="ARBA" id="ARBA00023239"/>
    </source>
</evidence>
<keyword evidence="7" id="KW-1185">Reference proteome</keyword>
<accession>A0A3P7L2Y7</accession>
<dbReference type="UniPathway" id="UPA00223">
    <property type="reaction ID" value="UER01007"/>
</dbReference>
<sequence>MKSYFINFSRQNRSKEGCSDTRPIVFKPAANKFAALAGHDSLLLMSGCLNTTATALLRLANDFRLLASGPRCGLGEYILPSNEPGSSIMPGKINPTQCEALSMVCVQVMGNHMTTSIAGSQGHLELNVYKPVLIANMLHSVNLLSDAARCFTDHTISGLRMNHARIGEHVANSLMLVTALNPIIGYDKSAEAALFAHEQGLSLRQAVLAKGFMTEKQFDECISPLKMAFPFGDLHYA</sequence>
<feature type="domain" description="Fumarate lyase N-terminal" evidence="4">
    <location>
        <begin position="28"/>
        <end position="110"/>
    </location>
</feature>
<dbReference type="InterPro" id="IPR022761">
    <property type="entry name" value="Fumarate_lyase_N"/>
</dbReference>
<evidence type="ECO:0000256" key="2">
    <source>
        <dbReference type="ARBA" id="ARBA00012921"/>
    </source>
</evidence>
<dbReference type="PANTHER" id="PTHR11444">
    <property type="entry name" value="ASPARTATEAMMONIA/ARGININOSUCCINATE/ADENYLOSUCCINATE LYASE"/>
    <property type="match status" value="1"/>
</dbReference>
<reference evidence="6 7" key="1">
    <citation type="submission" date="2018-11" db="EMBL/GenBank/DDBJ databases">
        <authorList>
            <consortium name="Pathogen Informatics"/>
        </authorList>
    </citation>
    <scope>NUCLEOTIDE SEQUENCE [LARGE SCALE GENOMIC DNA]</scope>
</reference>
<dbReference type="PROSITE" id="PS00163">
    <property type="entry name" value="FUMARATE_LYASES"/>
    <property type="match status" value="1"/>
</dbReference>
<dbReference type="GO" id="GO:0006108">
    <property type="term" value="P:malate metabolic process"/>
    <property type="evidence" value="ECO:0007669"/>
    <property type="project" value="TreeGrafter"/>
</dbReference>
<dbReference type="PRINTS" id="PR00149">
    <property type="entry name" value="FUMRATELYASE"/>
</dbReference>
<gene>
    <name evidence="6" type="ORF">DILT_LOCUS7536</name>
</gene>
<dbReference type="FunFam" id="1.10.40.30:FF:000002">
    <property type="entry name" value="Fumarate hydratase class II"/>
    <property type="match status" value="1"/>
</dbReference>
<evidence type="ECO:0000259" key="5">
    <source>
        <dbReference type="Pfam" id="PF10415"/>
    </source>
</evidence>
<protein>
    <recommendedName>
        <fullName evidence="2">fumarate hydratase</fullName>
        <ecNumber evidence="2">4.2.1.2</ecNumber>
    </recommendedName>
</protein>
<proteinExistence type="inferred from homology"/>
<dbReference type="EMBL" id="UYRU01052065">
    <property type="protein sequence ID" value="VDN11705.1"/>
    <property type="molecule type" value="Genomic_DNA"/>
</dbReference>
<evidence type="ECO:0000259" key="4">
    <source>
        <dbReference type="Pfam" id="PF00206"/>
    </source>
</evidence>
<dbReference type="PANTHER" id="PTHR11444:SF1">
    <property type="entry name" value="FUMARATE HYDRATASE, MITOCHONDRIAL"/>
    <property type="match status" value="1"/>
</dbReference>
<name>A0A3P7L2Y7_DIBLA</name>
<dbReference type="InterPro" id="IPR000362">
    <property type="entry name" value="Fumarate_lyase_fam"/>
</dbReference>
<comment type="similarity">
    <text evidence="1">Belongs to the class-II fumarase/aspartase family. Fumarase subfamily.</text>
</comment>
<dbReference type="OrthoDB" id="1738025at2759"/>
<evidence type="ECO:0000313" key="6">
    <source>
        <dbReference type="EMBL" id="VDN11705.1"/>
    </source>
</evidence>
<dbReference type="InterPro" id="IPR005677">
    <property type="entry name" value="Fum_hydII"/>
</dbReference>
<dbReference type="InterPro" id="IPR008948">
    <property type="entry name" value="L-Aspartase-like"/>
</dbReference>
<dbReference type="GO" id="GO:0004333">
    <property type="term" value="F:fumarate hydratase activity"/>
    <property type="evidence" value="ECO:0007669"/>
    <property type="project" value="UniProtKB-EC"/>
</dbReference>
<dbReference type="Gene3D" id="1.10.40.30">
    <property type="entry name" value="Fumarase/aspartase (C-terminal domain)"/>
    <property type="match status" value="1"/>
</dbReference>
<organism evidence="6 7">
    <name type="scientific">Dibothriocephalus latus</name>
    <name type="common">Fish tapeworm</name>
    <name type="synonym">Diphyllobothrium latum</name>
    <dbReference type="NCBI Taxonomy" id="60516"/>
    <lineage>
        <taxon>Eukaryota</taxon>
        <taxon>Metazoa</taxon>
        <taxon>Spiralia</taxon>
        <taxon>Lophotrochozoa</taxon>
        <taxon>Platyhelminthes</taxon>
        <taxon>Cestoda</taxon>
        <taxon>Eucestoda</taxon>
        <taxon>Diphyllobothriidea</taxon>
        <taxon>Diphyllobothriidae</taxon>
        <taxon>Dibothriocephalus</taxon>
    </lineage>
</organism>
<dbReference type="EC" id="4.2.1.2" evidence="2"/>
<dbReference type="InterPro" id="IPR020557">
    <property type="entry name" value="Fumarate_lyase_CS"/>
</dbReference>
<dbReference type="InterPro" id="IPR018951">
    <property type="entry name" value="Fumarase_C_C"/>
</dbReference>
<evidence type="ECO:0000256" key="1">
    <source>
        <dbReference type="ARBA" id="ARBA00009084"/>
    </source>
</evidence>
<dbReference type="GO" id="GO:0006106">
    <property type="term" value="P:fumarate metabolic process"/>
    <property type="evidence" value="ECO:0007669"/>
    <property type="project" value="InterPro"/>
</dbReference>
<dbReference type="SUPFAM" id="SSF48557">
    <property type="entry name" value="L-aspartase-like"/>
    <property type="match status" value="1"/>
</dbReference>
<dbReference type="Pfam" id="PF00206">
    <property type="entry name" value="Lyase_1"/>
    <property type="match status" value="1"/>
</dbReference>
<keyword evidence="3" id="KW-0456">Lyase</keyword>
<dbReference type="Gene3D" id="1.20.200.10">
    <property type="entry name" value="Fumarase/aspartase (Central domain)"/>
    <property type="match status" value="1"/>
</dbReference>
<dbReference type="AlphaFoldDB" id="A0A3P7L2Y7"/>
<evidence type="ECO:0000313" key="7">
    <source>
        <dbReference type="Proteomes" id="UP000281553"/>
    </source>
</evidence>
<dbReference type="Proteomes" id="UP000281553">
    <property type="component" value="Unassembled WGS sequence"/>
</dbReference>